<dbReference type="InterPro" id="IPR011854">
    <property type="entry name" value="HypE"/>
</dbReference>
<proteinExistence type="inferred from homology"/>
<dbReference type="Gene3D" id="3.90.650.10">
    <property type="entry name" value="PurM-like C-terminal domain"/>
    <property type="match status" value="1"/>
</dbReference>
<dbReference type="InterPro" id="IPR036676">
    <property type="entry name" value="PurM-like_C_sf"/>
</dbReference>
<dbReference type="PIRSF" id="PIRSF005644">
    <property type="entry name" value="Hdrgns_mtr_HypE"/>
    <property type="match status" value="1"/>
</dbReference>
<evidence type="ECO:0000259" key="2">
    <source>
        <dbReference type="Pfam" id="PF00586"/>
    </source>
</evidence>
<dbReference type="InterPro" id="IPR010918">
    <property type="entry name" value="PurM-like_C_dom"/>
</dbReference>
<dbReference type="PANTHER" id="PTHR30303">
    <property type="entry name" value="HYDROGENASE ISOENZYMES FORMATION PROTEIN HYPE"/>
    <property type="match status" value="1"/>
</dbReference>
<accession>A0ABS9SE21</accession>
<evidence type="ECO:0000256" key="1">
    <source>
        <dbReference type="ARBA" id="ARBA00006243"/>
    </source>
</evidence>
<comment type="similarity">
    <text evidence="1">Belongs to the HypE family.</text>
</comment>
<dbReference type="InterPro" id="IPR036921">
    <property type="entry name" value="PurM-like_N_sf"/>
</dbReference>
<gene>
    <name evidence="4" type="ORF">MKP09_00940</name>
</gene>
<reference evidence="4 5" key="1">
    <citation type="submission" date="2022-02" db="EMBL/GenBank/DDBJ databases">
        <authorList>
            <person name="Min J."/>
        </authorList>
    </citation>
    <scope>NUCLEOTIDE SEQUENCE [LARGE SCALE GENOMIC DNA]</scope>
    <source>
        <strain evidence="4 5">GR10-1</strain>
    </source>
</reference>
<dbReference type="Pfam" id="PF02769">
    <property type="entry name" value="AIRS_C"/>
    <property type="match status" value="1"/>
</dbReference>
<protein>
    <submittedName>
        <fullName evidence="4">AIR synthase family protein</fullName>
    </submittedName>
</protein>
<dbReference type="CDD" id="cd06061">
    <property type="entry name" value="PurM-like1"/>
    <property type="match status" value="1"/>
</dbReference>
<evidence type="ECO:0000313" key="4">
    <source>
        <dbReference type="EMBL" id="MCH5596593.1"/>
    </source>
</evidence>
<feature type="domain" description="PurM-like C-terminal" evidence="3">
    <location>
        <begin position="166"/>
        <end position="326"/>
    </location>
</feature>
<evidence type="ECO:0000259" key="3">
    <source>
        <dbReference type="Pfam" id="PF02769"/>
    </source>
</evidence>
<dbReference type="SUPFAM" id="SSF55326">
    <property type="entry name" value="PurM N-terminal domain-like"/>
    <property type="match status" value="1"/>
</dbReference>
<dbReference type="SUPFAM" id="SSF56042">
    <property type="entry name" value="PurM C-terminal domain-like"/>
    <property type="match status" value="1"/>
</dbReference>
<keyword evidence="5" id="KW-1185">Reference proteome</keyword>
<dbReference type="InterPro" id="IPR016188">
    <property type="entry name" value="PurM-like_N"/>
</dbReference>
<dbReference type="Pfam" id="PF00586">
    <property type="entry name" value="AIRS"/>
    <property type="match status" value="1"/>
</dbReference>
<sequence>MMLIDAIEMNKPGKLEANSLDQLVSNRCGSKRNEVTVGPAFGVDVSLINLPGNMMMAMASDPLSLIPSLGLQESAWLSVHLMTNDIATTGFAPMYAQMVLNLPSDFSKKDFLTYWDCIHKYCSDIGVAITGGHTGFVEGQNSTISGGGTLVAIAPKDEMLVSSMAQPGDVILVTKSCAISSTAILAMSFPETIKQYCGNEIYQSACASFYDTSSLKDAVVAAKGNANKQAVTAMHDVTEGGVLGAIYELCVASKTGAIIHNELLPVHEVQQKVCEVFTLDPRRCIGAGSMLICCKRQAVELIIGQLKNENIECAEVGILTEAKEGISIIENQKSELLEYQLQDPYWAAFSKACKEGWK</sequence>
<dbReference type="RefSeq" id="WP_240825791.1">
    <property type="nucleotide sequence ID" value="NZ_JAKWBL010000001.1"/>
</dbReference>
<feature type="domain" description="PurM-like N-terminal" evidence="2">
    <location>
        <begin position="44"/>
        <end position="149"/>
    </location>
</feature>
<comment type="caution">
    <text evidence="4">The sequence shown here is derived from an EMBL/GenBank/DDBJ whole genome shotgun (WGS) entry which is preliminary data.</text>
</comment>
<evidence type="ECO:0000313" key="5">
    <source>
        <dbReference type="Proteomes" id="UP001202248"/>
    </source>
</evidence>
<dbReference type="PANTHER" id="PTHR30303:SF4">
    <property type="entry name" value="HYDROGENASE EXPRESSION_FORMATION PROTEIN HYPE"/>
    <property type="match status" value="1"/>
</dbReference>
<dbReference type="EMBL" id="JAKWBL010000001">
    <property type="protein sequence ID" value="MCH5596593.1"/>
    <property type="molecule type" value="Genomic_DNA"/>
</dbReference>
<name>A0ABS9SE21_9BACT</name>
<dbReference type="Gene3D" id="3.30.1330.10">
    <property type="entry name" value="PurM-like, N-terminal domain"/>
    <property type="match status" value="1"/>
</dbReference>
<organism evidence="4 5">
    <name type="scientific">Niabella ginsengisoli</name>
    <dbReference type="NCBI Taxonomy" id="522298"/>
    <lineage>
        <taxon>Bacteria</taxon>
        <taxon>Pseudomonadati</taxon>
        <taxon>Bacteroidota</taxon>
        <taxon>Chitinophagia</taxon>
        <taxon>Chitinophagales</taxon>
        <taxon>Chitinophagaceae</taxon>
        <taxon>Niabella</taxon>
    </lineage>
</organism>
<dbReference type="Proteomes" id="UP001202248">
    <property type="component" value="Unassembled WGS sequence"/>
</dbReference>